<dbReference type="Gene3D" id="3.40.50.620">
    <property type="entry name" value="HUPs"/>
    <property type="match status" value="2"/>
</dbReference>
<protein>
    <submittedName>
        <fullName evidence="3">Universal stress protein</fullName>
    </submittedName>
</protein>
<comment type="caution">
    <text evidence="3">The sequence shown here is derived from an EMBL/GenBank/DDBJ whole genome shotgun (WGS) entry which is preliminary data.</text>
</comment>
<keyword evidence="4" id="KW-1185">Reference proteome</keyword>
<dbReference type="InterPro" id="IPR014729">
    <property type="entry name" value="Rossmann-like_a/b/a_fold"/>
</dbReference>
<organism evidence="3 4">
    <name type="scientific">Nonomuraea salmonea</name>
    <dbReference type="NCBI Taxonomy" id="46181"/>
    <lineage>
        <taxon>Bacteria</taxon>
        <taxon>Bacillati</taxon>
        <taxon>Actinomycetota</taxon>
        <taxon>Actinomycetes</taxon>
        <taxon>Streptosporangiales</taxon>
        <taxon>Streptosporangiaceae</taxon>
        <taxon>Nonomuraea</taxon>
    </lineage>
</organism>
<dbReference type="Pfam" id="PF00582">
    <property type="entry name" value="Usp"/>
    <property type="match status" value="2"/>
</dbReference>
<dbReference type="EMBL" id="JBHMCF010000041">
    <property type="protein sequence ID" value="MFB9475282.1"/>
    <property type="molecule type" value="Genomic_DNA"/>
</dbReference>
<dbReference type="Proteomes" id="UP001589568">
    <property type="component" value="Unassembled WGS sequence"/>
</dbReference>
<name>A0ABV5NYE6_9ACTN</name>
<feature type="domain" description="UspA" evidence="2">
    <location>
        <begin position="137"/>
        <end position="272"/>
    </location>
</feature>
<dbReference type="PANTHER" id="PTHR46268:SF6">
    <property type="entry name" value="UNIVERSAL STRESS PROTEIN UP12"/>
    <property type="match status" value="1"/>
</dbReference>
<proteinExistence type="inferred from homology"/>
<evidence type="ECO:0000259" key="2">
    <source>
        <dbReference type="Pfam" id="PF00582"/>
    </source>
</evidence>
<sequence>MSGPIVVGVDGSTPAHTAVEWATADARRRRLPLRLVHVCEQKRGTEGLKYCAGTLESAADRARAAGALEVQTELLEGNVVEALLGQAVTGDCVVLGSRGVGGFAGLALGSVSLAVAGHAEGPVVVVRAGAAAPEHGRIVVGDDGSATAGEAMRYAVAQARARDAGILAVYAWSQPILATYGPQFADLFTDSFEEDRAAAQERLASWAREYPDVRFDGSQVHAHPVAALADASASAELVVVGSRGRGGFTSAVLGSVSHGLLHHAVCPVAVVRPRQG</sequence>
<dbReference type="PRINTS" id="PR01438">
    <property type="entry name" value="UNVRSLSTRESS"/>
</dbReference>
<evidence type="ECO:0000313" key="3">
    <source>
        <dbReference type="EMBL" id="MFB9475282.1"/>
    </source>
</evidence>
<comment type="similarity">
    <text evidence="1">Belongs to the universal stress protein A family.</text>
</comment>
<evidence type="ECO:0000313" key="4">
    <source>
        <dbReference type="Proteomes" id="UP001589568"/>
    </source>
</evidence>
<gene>
    <name evidence="3" type="ORF">ACFFR3_37835</name>
</gene>
<dbReference type="InterPro" id="IPR006015">
    <property type="entry name" value="Universal_stress_UspA"/>
</dbReference>
<feature type="domain" description="UspA" evidence="2">
    <location>
        <begin position="1"/>
        <end position="127"/>
    </location>
</feature>
<dbReference type="SUPFAM" id="SSF52402">
    <property type="entry name" value="Adenine nucleotide alpha hydrolases-like"/>
    <property type="match status" value="2"/>
</dbReference>
<dbReference type="RefSeq" id="WP_345409195.1">
    <property type="nucleotide sequence ID" value="NZ_BAAAXS010000001.1"/>
</dbReference>
<accession>A0ABV5NYE6</accession>
<reference evidence="3 4" key="1">
    <citation type="submission" date="2024-09" db="EMBL/GenBank/DDBJ databases">
        <authorList>
            <person name="Sun Q."/>
            <person name="Mori K."/>
        </authorList>
    </citation>
    <scope>NUCLEOTIDE SEQUENCE [LARGE SCALE GENOMIC DNA]</scope>
    <source>
        <strain evidence="3 4">JCM 3324</strain>
    </source>
</reference>
<evidence type="ECO:0000256" key="1">
    <source>
        <dbReference type="ARBA" id="ARBA00008791"/>
    </source>
</evidence>
<dbReference type="InterPro" id="IPR006016">
    <property type="entry name" value="UspA"/>
</dbReference>
<dbReference type="PANTHER" id="PTHR46268">
    <property type="entry name" value="STRESS RESPONSE PROTEIN NHAX"/>
    <property type="match status" value="1"/>
</dbReference>